<evidence type="ECO:0000313" key="15">
    <source>
        <dbReference type="EMBL" id="KAE9172612.1"/>
    </source>
</evidence>
<feature type="region of interest" description="Disordered" evidence="5">
    <location>
        <begin position="626"/>
        <end position="653"/>
    </location>
</feature>
<feature type="compositionally biased region" description="Low complexity" evidence="5">
    <location>
        <begin position="547"/>
        <end position="556"/>
    </location>
</feature>
<dbReference type="EMBL" id="QXGF01004224">
    <property type="protein sequence ID" value="KAE8920103.1"/>
    <property type="molecule type" value="Genomic_DNA"/>
</dbReference>
<evidence type="ECO:0000256" key="4">
    <source>
        <dbReference type="PROSITE-ProRule" id="PRU00091"/>
    </source>
</evidence>
<comment type="caution">
    <text evidence="16">The sequence shown here is derived from an EMBL/GenBank/DDBJ whole genome shotgun (WGS) entry which is preliminary data.</text>
</comment>
<evidence type="ECO:0000313" key="16">
    <source>
        <dbReference type="EMBL" id="KAE9270825.1"/>
    </source>
</evidence>
<dbReference type="InterPro" id="IPR011011">
    <property type="entry name" value="Znf_FYVE_PHD"/>
</dbReference>
<evidence type="ECO:0000313" key="24">
    <source>
        <dbReference type="Proteomes" id="UP000476176"/>
    </source>
</evidence>
<protein>
    <recommendedName>
        <fullName evidence="26">FYVE-type domain-containing protein</fullName>
    </recommendedName>
</protein>
<dbReference type="Proteomes" id="UP000433483">
    <property type="component" value="Unassembled WGS sequence"/>
</dbReference>
<dbReference type="Proteomes" id="UP000460718">
    <property type="component" value="Unassembled WGS sequence"/>
</dbReference>
<dbReference type="SUPFAM" id="SSF57903">
    <property type="entry name" value="FYVE/PHD zinc finger"/>
    <property type="match status" value="1"/>
</dbReference>
<reference evidence="17 18" key="1">
    <citation type="submission" date="2018-08" db="EMBL/GenBank/DDBJ databases">
        <title>Genomic investigation of the strawberry pathogen Phytophthora fragariae indicates pathogenicity is determined by transcriptional variation in three key races.</title>
        <authorList>
            <person name="Adams T.M."/>
            <person name="Armitage A.D."/>
            <person name="Sobczyk M.K."/>
            <person name="Bates H.J."/>
            <person name="Dunwell J.M."/>
            <person name="Nellist C.F."/>
            <person name="Harrison R.J."/>
        </authorList>
    </citation>
    <scope>NUCLEOTIDE SEQUENCE [LARGE SCALE GENOMIC DNA]</scope>
    <source>
        <strain evidence="16 19">A4</strain>
        <strain evidence="15 20">BC-1</strain>
        <strain evidence="14 24">BC-23</strain>
        <strain evidence="13 18">NOV-27</strain>
        <strain evidence="11 21">NOV-5</strain>
        <strain evidence="12 22">NOV-71</strain>
        <strain evidence="8 17">NOV-9</strain>
        <strain evidence="10 25">ONT-3</strain>
        <strain evidence="9 23">SCRP245</strain>
    </source>
</reference>
<dbReference type="EMBL" id="QXFW01004427">
    <property type="protein sequence ID" value="KAE8965759.1"/>
    <property type="molecule type" value="Genomic_DNA"/>
</dbReference>
<dbReference type="Gene3D" id="3.30.40.10">
    <property type="entry name" value="Zinc/RING finger domain, C3HC4 (zinc finger)"/>
    <property type="match status" value="1"/>
</dbReference>
<evidence type="ECO:0000256" key="1">
    <source>
        <dbReference type="ARBA" id="ARBA00022723"/>
    </source>
</evidence>
<evidence type="ECO:0000313" key="17">
    <source>
        <dbReference type="Proteomes" id="UP000429523"/>
    </source>
</evidence>
<dbReference type="InterPro" id="IPR017455">
    <property type="entry name" value="Znf_FYVE-rel"/>
</dbReference>
<dbReference type="Proteomes" id="UP000440367">
    <property type="component" value="Unassembled WGS sequence"/>
</dbReference>
<organism evidence="16 19">
    <name type="scientific">Phytophthora fragariae</name>
    <dbReference type="NCBI Taxonomy" id="53985"/>
    <lineage>
        <taxon>Eukaryota</taxon>
        <taxon>Sar</taxon>
        <taxon>Stramenopiles</taxon>
        <taxon>Oomycota</taxon>
        <taxon>Peronosporomycetes</taxon>
        <taxon>Peronosporales</taxon>
        <taxon>Peronosporaceae</taxon>
        <taxon>Phytophthora</taxon>
    </lineage>
</organism>
<feature type="domain" description="FYVE-type" evidence="6">
    <location>
        <begin position="173"/>
        <end position="243"/>
    </location>
</feature>
<evidence type="ECO:0000313" key="10">
    <source>
        <dbReference type="EMBL" id="KAE9064001.1"/>
    </source>
</evidence>
<dbReference type="Proteomes" id="UP000476176">
    <property type="component" value="Unassembled WGS sequence"/>
</dbReference>
<evidence type="ECO:0000313" key="25">
    <source>
        <dbReference type="Proteomes" id="UP000488956"/>
    </source>
</evidence>
<keyword evidence="1" id="KW-0479">Metal-binding</keyword>
<evidence type="ECO:0000259" key="6">
    <source>
        <dbReference type="PROSITE" id="PS50178"/>
    </source>
</evidence>
<keyword evidence="2 4" id="KW-0863">Zinc-finger</keyword>
<dbReference type="Proteomes" id="UP000429523">
    <property type="component" value="Unassembled WGS sequence"/>
</dbReference>
<dbReference type="EMBL" id="QXGA01004464">
    <property type="protein sequence ID" value="KAE9073253.1"/>
    <property type="molecule type" value="Genomic_DNA"/>
</dbReference>
<feature type="region of interest" description="Disordered" evidence="5">
    <location>
        <begin position="547"/>
        <end position="566"/>
    </location>
</feature>
<accession>A0A6A4BAF2</accession>
<dbReference type="Pfam" id="PF06337">
    <property type="entry name" value="DUSP"/>
    <property type="match status" value="1"/>
</dbReference>
<keyword evidence="18" id="KW-1185">Reference proteome</keyword>
<name>A0A6A4BAF2_9STRA</name>
<evidence type="ECO:0000313" key="12">
    <source>
        <dbReference type="EMBL" id="KAE9104315.1"/>
    </source>
</evidence>
<dbReference type="InterPro" id="IPR052113">
    <property type="entry name" value="FYVE-type_Zinc_Finger"/>
</dbReference>
<dbReference type="Proteomes" id="UP000440732">
    <property type="component" value="Unassembled WGS sequence"/>
</dbReference>
<evidence type="ECO:0000256" key="2">
    <source>
        <dbReference type="ARBA" id="ARBA00022771"/>
    </source>
</evidence>
<dbReference type="InterPro" id="IPR006615">
    <property type="entry name" value="Pept_C19_DUSP"/>
</dbReference>
<feature type="region of interest" description="Disordered" evidence="5">
    <location>
        <begin position="47"/>
        <end position="71"/>
    </location>
</feature>
<dbReference type="Proteomes" id="UP000441208">
    <property type="component" value="Unassembled WGS sequence"/>
</dbReference>
<dbReference type="EMBL" id="QXFX01004455">
    <property type="protein sequence ID" value="KAE9064001.1"/>
    <property type="molecule type" value="Genomic_DNA"/>
</dbReference>
<evidence type="ECO:0000313" key="23">
    <source>
        <dbReference type="Proteomes" id="UP000460718"/>
    </source>
</evidence>
<dbReference type="EMBL" id="QXGD01004081">
    <property type="protein sequence ID" value="KAE9172612.1"/>
    <property type="molecule type" value="Genomic_DNA"/>
</dbReference>
<evidence type="ECO:0000259" key="7">
    <source>
        <dbReference type="PROSITE" id="PS51283"/>
    </source>
</evidence>
<dbReference type="InterPro" id="IPR000306">
    <property type="entry name" value="Znf_FYVE"/>
</dbReference>
<sequence>MLDKRNSSRRASQPLAMTPPMSNQESLPRSSSFLLSGLKAFRESLTSRAGGETVSKGRRNSSTFPTRRIVGSSDDEDAVVQVLSIPSRDRTQDDHELRYGVEGDNTNSGDSIDDAKMVSSGKRSLDLWRLLAPKTKDEAKQATVMYSISFYPWKMEPRGYYSHPEAAVNWVPDTASARCQICLAAFTLTRRRHHCRLCGHLVCANCSHDRTYLPFAGSTPSQHRLIKDGAPQRTCSSCASTLRNMAGQDDSRVKRFTVAVSSARRRKSIASTTSISISASRSVVEVEVERPSPWLRRTGMALTDSDIEDEEFFIESTKALQLNQRSRGTTHHFPLRLSVTRAEELDEILSARACSRVRSAVDQSDNPGSRQFVISSAWLDQWLQYVRVDSASAEAATTAFSKGRRGKPSTKCRLARPPRPGPVTNYTLLDFVNGELVPKPNLQRSKGSHGGGDYRVVSQEVWVTFLELYGGGPSIQVPLNNNVDSNNSVIVSGDQARSPGRANVPQWIISELDESVPTLAVSPPIDKYSAATRKGAARGQTNCKTIQQNTTSSSNSGTRAHSTSRKRLISAASMSSLVKKTTGHFALRCESPRTNSPSRWKLWEEESSRARAETMICERTAGLEDASVTRGDTRSTTGDVSVTRGDTRSTTGDASSTLAAVSAFATAATLARERSAISLTRHSATITSRANGSMLETQ</sequence>
<dbReference type="OrthoDB" id="10018316at2759"/>
<evidence type="ECO:0000313" key="9">
    <source>
        <dbReference type="EMBL" id="KAE8965759.1"/>
    </source>
</evidence>
<dbReference type="InterPro" id="IPR035927">
    <property type="entry name" value="DUSP-like_sf"/>
</dbReference>
<evidence type="ECO:0000313" key="14">
    <source>
        <dbReference type="EMBL" id="KAE9169169.1"/>
    </source>
</evidence>
<evidence type="ECO:0000256" key="5">
    <source>
        <dbReference type="SAM" id="MobiDB-lite"/>
    </source>
</evidence>
<dbReference type="PANTHER" id="PTHR39490">
    <property type="entry name" value="ARRESTIN DOMAIN-CONTAINING PROTEIN D"/>
    <property type="match status" value="1"/>
</dbReference>
<dbReference type="PROSITE" id="PS51283">
    <property type="entry name" value="DUSP"/>
    <property type="match status" value="1"/>
</dbReference>
<dbReference type="SMART" id="SM00064">
    <property type="entry name" value="FYVE"/>
    <property type="match status" value="1"/>
</dbReference>
<evidence type="ECO:0000313" key="21">
    <source>
        <dbReference type="Proteomes" id="UP000440732"/>
    </source>
</evidence>
<dbReference type="GO" id="GO:0004843">
    <property type="term" value="F:cysteine-type deubiquitinase activity"/>
    <property type="evidence" value="ECO:0007669"/>
    <property type="project" value="InterPro"/>
</dbReference>
<dbReference type="AlphaFoldDB" id="A0A6A4BAF2"/>
<evidence type="ECO:0000313" key="8">
    <source>
        <dbReference type="EMBL" id="KAE8920103.1"/>
    </source>
</evidence>
<dbReference type="EMBL" id="QXGC01004482">
    <property type="protein sequence ID" value="KAE9169169.1"/>
    <property type="molecule type" value="Genomic_DNA"/>
</dbReference>
<dbReference type="Pfam" id="PF01363">
    <property type="entry name" value="FYVE"/>
    <property type="match status" value="1"/>
</dbReference>
<dbReference type="SUPFAM" id="SSF143791">
    <property type="entry name" value="DUSP-like"/>
    <property type="match status" value="1"/>
</dbReference>
<dbReference type="PANTHER" id="PTHR39490:SF8">
    <property type="entry name" value="ZINC FINGER FYVE DOMAIN-CONTAINING PROTEIN 21"/>
    <property type="match status" value="1"/>
</dbReference>
<evidence type="ECO:0000313" key="13">
    <source>
        <dbReference type="EMBL" id="KAE9166624.1"/>
    </source>
</evidence>
<dbReference type="GO" id="GO:0008270">
    <property type="term" value="F:zinc ion binding"/>
    <property type="evidence" value="ECO:0007669"/>
    <property type="project" value="UniProtKB-KW"/>
</dbReference>
<evidence type="ECO:0000313" key="18">
    <source>
        <dbReference type="Proteomes" id="UP000433483"/>
    </source>
</evidence>
<gene>
    <name evidence="16" type="ORF">PF001_g28641</name>
    <name evidence="15" type="ORF">PF002_g29520</name>
    <name evidence="14" type="ORF">PF004_g28270</name>
    <name evidence="13" type="ORF">PF005_g29126</name>
    <name evidence="11" type="ORF">PF006_g28780</name>
    <name evidence="12" type="ORF">PF007_g14093</name>
    <name evidence="8" type="ORF">PF009_g29600</name>
    <name evidence="10" type="ORF">PF010_g28782</name>
    <name evidence="9" type="ORF">PF011_g28171</name>
</gene>
<evidence type="ECO:0000313" key="19">
    <source>
        <dbReference type="Proteomes" id="UP000437068"/>
    </source>
</evidence>
<proteinExistence type="predicted"/>
<feature type="domain" description="DUSP" evidence="7">
    <location>
        <begin position="340"/>
        <end position="481"/>
    </location>
</feature>
<dbReference type="EMBL" id="QXGB01004334">
    <property type="protein sequence ID" value="KAE9166624.1"/>
    <property type="molecule type" value="Genomic_DNA"/>
</dbReference>
<evidence type="ECO:0000313" key="22">
    <source>
        <dbReference type="Proteomes" id="UP000441208"/>
    </source>
</evidence>
<dbReference type="InterPro" id="IPR013083">
    <property type="entry name" value="Znf_RING/FYVE/PHD"/>
</dbReference>
<feature type="region of interest" description="Disordered" evidence="5">
    <location>
        <begin position="1"/>
        <end position="30"/>
    </location>
</feature>
<feature type="compositionally biased region" description="Polar residues" evidence="5">
    <location>
        <begin position="20"/>
        <end position="30"/>
    </location>
</feature>
<dbReference type="Proteomes" id="UP000437068">
    <property type="component" value="Unassembled WGS sequence"/>
</dbReference>
<evidence type="ECO:0000313" key="11">
    <source>
        <dbReference type="EMBL" id="KAE9073253.1"/>
    </source>
</evidence>
<evidence type="ECO:0000313" key="20">
    <source>
        <dbReference type="Proteomes" id="UP000440367"/>
    </source>
</evidence>
<keyword evidence="3" id="KW-0862">Zinc</keyword>
<evidence type="ECO:0000256" key="3">
    <source>
        <dbReference type="ARBA" id="ARBA00022833"/>
    </source>
</evidence>
<dbReference type="Gene3D" id="3.30.2230.10">
    <property type="entry name" value="DUSP-like"/>
    <property type="match status" value="1"/>
</dbReference>
<dbReference type="PROSITE" id="PS50178">
    <property type="entry name" value="ZF_FYVE"/>
    <property type="match status" value="1"/>
</dbReference>
<dbReference type="EMBL" id="QXGE01004381">
    <property type="protein sequence ID" value="KAE9270825.1"/>
    <property type="molecule type" value="Genomic_DNA"/>
</dbReference>
<dbReference type="Proteomes" id="UP000488956">
    <property type="component" value="Unassembled WGS sequence"/>
</dbReference>
<evidence type="ECO:0008006" key="26">
    <source>
        <dbReference type="Google" id="ProtNLM"/>
    </source>
</evidence>
<dbReference type="EMBL" id="QXFZ01000803">
    <property type="protein sequence ID" value="KAE9104315.1"/>
    <property type="molecule type" value="Genomic_DNA"/>
</dbReference>
<dbReference type="SMART" id="SM00695">
    <property type="entry name" value="DUSP"/>
    <property type="match status" value="1"/>
</dbReference>